<accession>A0A506UKZ0</accession>
<evidence type="ECO:0000313" key="2">
    <source>
        <dbReference type="Proteomes" id="UP000315037"/>
    </source>
</evidence>
<dbReference type="AlphaFoldDB" id="A0A506UKZ0"/>
<comment type="caution">
    <text evidence="1">The sequence shown here is derived from an EMBL/GenBank/DDBJ whole genome shotgun (WGS) entry which is preliminary data.</text>
</comment>
<dbReference type="GO" id="GO:0004396">
    <property type="term" value="F:hexokinase activity"/>
    <property type="evidence" value="ECO:0007669"/>
    <property type="project" value="TreeGrafter"/>
</dbReference>
<dbReference type="InterPro" id="IPR043129">
    <property type="entry name" value="ATPase_NBD"/>
</dbReference>
<dbReference type="OrthoDB" id="9810372at2"/>
<name>A0A506UKZ0_9PROT</name>
<dbReference type="PANTHER" id="PTHR18964:SF174">
    <property type="entry name" value="D-ALLOSE KINASE-RELATED"/>
    <property type="match status" value="1"/>
</dbReference>
<organism evidence="1 2">
    <name type="scientific">Oecophyllibacter saccharovorans</name>
    <dbReference type="NCBI Taxonomy" id="2558360"/>
    <lineage>
        <taxon>Bacteria</taxon>
        <taxon>Pseudomonadati</taxon>
        <taxon>Pseudomonadota</taxon>
        <taxon>Alphaproteobacteria</taxon>
        <taxon>Acetobacterales</taxon>
        <taxon>Acetobacteraceae</taxon>
        <taxon>Oecophyllibacter</taxon>
    </lineage>
</organism>
<dbReference type="InterPro" id="IPR049874">
    <property type="entry name" value="ROK_cs"/>
</dbReference>
<dbReference type="RefSeq" id="WP_141451303.1">
    <property type="nucleotide sequence ID" value="NZ_CP038143.1"/>
</dbReference>
<dbReference type="PANTHER" id="PTHR18964">
    <property type="entry name" value="ROK (REPRESSOR, ORF, KINASE) FAMILY"/>
    <property type="match status" value="1"/>
</dbReference>
<reference evidence="1 2" key="1">
    <citation type="submission" date="2019-03" db="EMBL/GenBank/DDBJ databases">
        <title>The complete genome sequence of Neokomagataea sp. Jb2 NBRC113641.</title>
        <authorList>
            <person name="Chua K.-O."/>
            <person name="Chan K.-G."/>
            <person name="See-Too W.-S."/>
        </authorList>
    </citation>
    <scope>NUCLEOTIDE SEQUENCE [LARGE SCALE GENOMIC DNA]</scope>
    <source>
        <strain evidence="1 2">Jb2</strain>
    </source>
</reference>
<keyword evidence="2" id="KW-1185">Reference proteome</keyword>
<protein>
    <submittedName>
        <fullName evidence="1">ROK family protein</fullName>
    </submittedName>
</protein>
<dbReference type="Pfam" id="PF00480">
    <property type="entry name" value="ROK"/>
    <property type="match status" value="1"/>
</dbReference>
<gene>
    <name evidence="1" type="ORF">E3202_05505</name>
</gene>
<sequence>MADYRLGIDFGGTKIEVLALDRSGTEVLRERVPNPGVYDQAVLAVRDLVQGAEQKIGCVSGHRITGTQPTSTLGVGIPGSLAQETGLVHNSNATWLNNHPFGRDLEAALERPVRVENDANCFALSEAADGAGAGYNTVFGVIIGTGMGGGIVANGRVLGGRHGIAGEWGHIPLPWAESEDEPMRPCFCGNVGCQERYLCGPVLAEEWHGPGHRSPHGIEEAARNGDPAAIKALDQYIERFARACGQAINFLDPDVIVLGGGVSNLKTIYERLPKILPKHVITSPCTTPVVKNRHGDSSGVRGAAWLWDLSETGAADNRPVGTA</sequence>
<dbReference type="CDD" id="cd24066">
    <property type="entry name" value="ASKHA_NBD_ROK_EcFRK-like"/>
    <property type="match status" value="1"/>
</dbReference>
<dbReference type="Proteomes" id="UP000315037">
    <property type="component" value="Unassembled WGS sequence"/>
</dbReference>
<evidence type="ECO:0000313" key="1">
    <source>
        <dbReference type="EMBL" id="TPW34017.1"/>
    </source>
</evidence>
<dbReference type="EMBL" id="SORZ01000002">
    <property type="protein sequence ID" value="TPW34017.1"/>
    <property type="molecule type" value="Genomic_DNA"/>
</dbReference>
<proteinExistence type="predicted"/>
<dbReference type="SUPFAM" id="SSF53067">
    <property type="entry name" value="Actin-like ATPase domain"/>
    <property type="match status" value="1"/>
</dbReference>
<dbReference type="InterPro" id="IPR000600">
    <property type="entry name" value="ROK"/>
</dbReference>
<dbReference type="Gene3D" id="3.30.420.40">
    <property type="match status" value="2"/>
</dbReference>
<dbReference type="PROSITE" id="PS01125">
    <property type="entry name" value="ROK"/>
    <property type="match status" value="1"/>
</dbReference>